<dbReference type="Proteomes" id="UP001184853">
    <property type="component" value="Unassembled WGS sequence"/>
</dbReference>
<keyword evidence="4 6" id="KW-1133">Transmembrane helix</keyword>
<dbReference type="Pfam" id="PF06271">
    <property type="entry name" value="RDD"/>
    <property type="match status" value="1"/>
</dbReference>
<gene>
    <name evidence="8" type="ORF">J2781_001504</name>
</gene>
<name>A0ABU1LD03_9FLAO</name>
<proteinExistence type="predicted"/>
<evidence type="ECO:0000313" key="9">
    <source>
        <dbReference type="Proteomes" id="UP001184853"/>
    </source>
</evidence>
<protein>
    <submittedName>
        <fullName evidence="8">RDD family membrane protein YckC</fullName>
    </submittedName>
</protein>
<feature type="domain" description="RDD" evidence="7">
    <location>
        <begin position="13"/>
        <end position="115"/>
    </location>
</feature>
<evidence type="ECO:0000256" key="5">
    <source>
        <dbReference type="ARBA" id="ARBA00023136"/>
    </source>
</evidence>
<organism evidence="8 9">
    <name type="scientific">Chryseobacterium geocarposphaerae</name>
    <dbReference type="NCBI Taxonomy" id="1416776"/>
    <lineage>
        <taxon>Bacteria</taxon>
        <taxon>Pseudomonadati</taxon>
        <taxon>Bacteroidota</taxon>
        <taxon>Flavobacteriia</taxon>
        <taxon>Flavobacteriales</taxon>
        <taxon>Weeksellaceae</taxon>
        <taxon>Chryseobacterium group</taxon>
        <taxon>Chryseobacterium</taxon>
    </lineage>
</organism>
<comment type="caution">
    <text evidence="8">The sequence shown here is derived from an EMBL/GenBank/DDBJ whole genome shotgun (WGS) entry which is preliminary data.</text>
</comment>
<evidence type="ECO:0000313" key="8">
    <source>
        <dbReference type="EMBL" id="MDR6404584.1"/>
    </source>
</evidence>
<evidence type="ECO:0000259" key="7">
    <source>
        <dbReference type="Pfam" id="PF06271"/>
    </source>
</evidence>
<evidence type="ECO:0000256" key="2">
    <source>
        <dbReference type="ARBA" id="ARBA00022475"/>
    </source>
</evidence>
<dbReference type="EMBL" id="JAVDQS010000003">
    <property type="protein sequence ID" value="MDR6404584.1"/>
    <property type="molecule type" value="Genomic_DNA"/>
</dbReference>
<evidence type="ECO:0000256" key="4">
    <source>
        <dbReference type="ARBA" id="ARBA00022989"/>
    </source>
</evidence>
<evidence type="ECO:0000256" key="1">
    <source>
        <dbReference type="ARBA" id="ARBA00004651"/>
    </source>
</evidence>
<keyword evidence="5 6" id="KW-0472">Membrane</keyword>
<feature type="transmembrane region" description="Helical" evidence="6">
    <location>
        <begin position="64"/>
        <end position="84"/>
    </location>
</feature>
<accession>A0ABU1LD03</accession>
<reference evidence="8 9" key="1">
    <citation type="submission" date="2023-07" db="EMBL/GenBank/DDBJ databases">
        <title>Sorghum-associated microbial communities from plants grown in Nebraska, USA.</title>
        <authorList>
            <person name="Schachtman D."/>
        </authorList>
    </citation>
    <scope>NUCLEOTIDE SEQUENCE [LARGE SCALE GENOMIC DNA]</scope>
    <source>
        <strain evidence="8 9">DS1709</strain>
    </source>
</reference>
<dbReference type="RefSeq" id="WP_062162238.1">
    <property type="nucleotide sequence ID" value="NZ_JAVDQS010000003.1"/>
</dbReference>
<dbReference type="PANTHER" id="PTHR36115:SF4">
    <property type="entry name" value="MEMBRANE PROTEIN"/>
    <property type="match status" value="1"/>
</dbReference>
<evidence type="ECO:0000256" key="6">
    <source>
        <dbReference type="SAM" id="Phobius"/>
    </source>
</evidence>
<dbReference type="InterPro" id="IPR010432">
    <property type="entry name" value="RDD"/>
</dbReference>
<dbReference type="PANTHER" id="PTHR36115">
    <property type="entry name" value="PROLINE-RICH ANTIGEN HOMOLOG-RELATED"/>
    <property type="match status" value="1"/>
</dbReference>
<dbReference type="InterPro" id="IPR051791">
    <property type="entry name" value="Pra-immunoreactive"/>
</dbReference>
<feature type="transmembrane region" description="Helical" evidence="6">
    <location>
        <begin position="21"/>
        <end position="44"/>
    </location>
</feature>
<keyword evidence="3 6" id="KW-0812">Transmembrane</keyword>
<keyword evidence="9" id="KW-1185">Reference proteome</keyword>
<sequence>MRKYLRIVDNHRATKGQRFGNYIIDLISFYIVYFMFGGILLIISPAFNHWISNSSELSQRLMGILSYISYCFLMESITGGRSIGKLITGTKVIMIDGSKPKIGNFFVRNIIRGIILVDQLSFFGENGLHDSWSETRVINIKNYESEKQVKSEIEGIGAKEIV</sequence>
<comment type="subcellular location">
    <subcellularLocation>
        <location evidence="1">Cell membrane</location>
        <topology evidence="1">Multi-pass membrane protein</topology>
    </subcellularLocation>
</comment>
<keyword evidence="2" id="KW-1003">Cell membrane</keyword>
<evidence type="ECO:0000256" key="3">
    <source>
        <dbReference type="ARBA" id="ARBA00022692"/>
    </source>
</evidence>